<keyword evidence="1" id="KW-0560">Oxidoreductase</keyword>
<evidence type="ECO:0000313" key="3">
    <source>
        <dbReference type="EMBL" id="PXX76793.1"/>
    </source>
</evidence>
<dbReference type="PANTHER" id="PTHR43364">
    <property type="entry name" value="NADH-SPECIFIC METHYLGLYOXAL REDUCTASE-RELATED"/>
    <property type="match status" value="1"/>
</dbReference>
<dbReference type="GO" id="GO:0016491">
    <property type="term" value="F:oxidoreductase activity"/>
    <property type="evidence" value="ECO:0007669"/>
    <property type="project" value="UniProtKB-KW"/>
</dbReference>
<proteinExistence type="predicted"/>
<evidence type="ECO:0000256" key="1">
    <source>
        <dbReference type="ARBA" id="ARBA00023002"/>
    </source>
</evidence>
<keyword evidence="4" id="KW-1185">Reference proteome</keyword>
<dbReference type="Gene3D" id="3.20.20.100">
    <property type="entry name" value="NADP-dependent oxidoreductase domain"/>
    <property type="match status" value="1"/>
</dbReference>
<name>A0A318KU93_9NEIS</name>
<dbReference type="InterPro" id="IPR036812">
    <property type="entry name" value="NAD(P)_OxRdtase_dom_sf"/>
</dbReference>
<organism evidence="3 4">
    <name type="scientific">Rivihabitans pingtungensis</name>
    <dbReference type="NCBI Taxonomy" id="1054498"/>
    <lineage>
        <taxon>Bacteria</taxon>
        <taxon>Pseudomonadati</taxon>
        <taxon>Pseudomonadota</taxon>
        <taxon>Betaproteobacteria</taxon>
        <taxon>Neisseriales</taxon>
        <taxon>Aquaspirillaceae</taxon>
        <taxon>Rivihabitans</taxon>
    </lineage>
</organism>
<dbReference type="SUPFAM" id="SSF51430">
    <property type="entry name" value="NAD(P)-linked oxidoreductase"/>
    <property type="match status" value="1"/>
</dbReference>
<dbReference type="InterPro" id="IPR023210">
    <property type="entry name" value="NADP_OxRdtase_dom"/>
</dbReference>
<dbReference type="InterPro" id="IPR050523">
    <property type="entry name" value="AKR_Detox_Biosynth"/>
</dbReference>
<sequence>MEYRTLPGSTLHVSAICLGTMTFGQQNSEAEGHAQLDYAFARGVNFIDTAEMYPVPPRADTVHATERIVGSWLARQDRDKVVLATKATGASRGLQWIRDGQHAFTRANLRAAVEDSLRRLQTDYIDLYQLHWPERNTPMFGEFVYDPAKERPFTPPRETLEALAELVDEGKIRHIGLSNEWPWGLMQFLNAAREYQLPRVVSVQNAYSLLNRTWETAMLEFCHREQIALLPYSPMAFGLLSGKYLRDPQARGRVTEFDGFAQRYSKPGVPEAVAAYAALAEAHGLSPAQLALKFVYSRWFVASTIIGATSLAQLEENLNAWEAPWSEALEQAVADIRLRWFNPAP</sequence>
<dbReference type="Pfam" id="PF00248">
    <property type="entry name" value="Aldo_ket_red"/>
    <property type="match status" value="1"/>
</dbReference>
<protein>
    <submittedName>
        <fullName evidence="3">Aryl-alcohol dehydrogenase-like predicted oxidoreductase</fullName>
    </submittedName>
</protein>
<dbReference type="CDD" id="cd19094">
    <property type="entry name" value="AKR_Tas-like"/>
    <property type="match status" value="1"/>
</dbReference>
<comment type="caution">
    <text evidence="3">The sequence shown here is derived from an EMBL/GenBank/DDBJ whole genome shotgun (WGS) entry which is preliminary data.</text>
</comment>
<dbReference type="PANTHER" id="PTHR43364:SF4">
    <property type="entry name" value="NAD(P)-LINKED OXIDOREDUCTASE SUPERFAMILY PROTEIN"/>
    <property type="match status" value="1"/>
</dbReference>
<dbReference type="Proteomes" id="UP000247555">
    <property type="component" value="Unassembled WGS sequence"/>
</dbReference>
<dbReference type="OrthoDB" id="5488419at2"/>
<dbReference type="AlphaFoldDB" id="A0A318KU93"/>
<feature type="domain" description="NADP-dependent oxidoreductase" evidence="2">
    <location>
        <begin position="15"/>
        <end position="327"/>
    </location>
</feature>
<accession>A0A318KU93</accession>
<reference evidence="3 4" key="1">
    <citation type="submission" date="2018-05" db="EMBL/GenBank/DDBJ databases">
        <title>Genomic Encyclopedia of Type Strains, Phase IV (KMG-IV): sequencing the most valuable type-strain genomes for metagenomic binning, comparative biology and taxonomic classification.</title>
        <authorList>
            <person name="Goeker M."/>
        </authorList>
    </citation>
    <scope>NUCLEOTIDE SEQUENCE [LARGE SCALE GENOMIC DNA]</scope>
    <source>
        <strain evidence="3 4">DSM 29661</strain>
    </source>
</reference>
<evidence type="ECO:0000259" key="2">
    <source>
        <dbReference type="Pfam" id="PF00248"/>
    </source>
</evidence>
<gene>
    <name evidence="3" type="ORF">DFR34_12147</name>
</gene>
<dbReference type="EMBL" id="QJKI01000021">
    <property type="protein sequence ID" value="PXX76793.1"/>
    <property type="molecule type" value="Genomic_DNA"/>
</dbReference>
<dbReference type="RefSeq" id="WP_110391648.1">
    <property type="nucleotide sequence ID" value="NZ_QJKI01000021.1"/>
</dbReference>
<evidence type="ECO:0000313" key="4">
    <source>
        <dbReference type="Proteomes" id="UP000247555"/>
    </source>
</evidence>